<evidence type="ECO:0000313" key="3">
    <source>
        <dbReference type="Proteomes" id="UP000799428"/>
    </source>
</evidence>
<name>A0A6G1KJI2_9PLEO</name>
<gene>
    <name evidence="2" type="ORF">K504DRAFT_464848</name>
</gene>
<evidence type="ECO:0000256" key="1">
    <source>
        <dbReference type="SAM" id="MobiDB-lite"/>
    </source>
</evidence>
<accession>A0A6G1KJI2</accession>
<dbReference type="OrthoDB" id="3801103at2759"/>
<reference evidence="2" key="1">
    <citation type="journal article" date="2020" name="Stud. Mycol.">
        <title>101 Dothideomycetes genomes: a test case for predicting lifestyles and emergence of pathogens.</title>
        <authorList>
            <person name="Haridas S."/>
            <person name="Albert R."/>
            <person name="Binder M."/>
            <person name="Bloem J."/>
            <person name="Labutti K."/>
            <person name="Salamov A."/>
            <person name="Andreopoulos B."/>
            <person name="Baker S."/>
            <person name="Barry K."/>
            <person name="Bills G."/>
            <person name="Bluhm B."/>
            <person name="Cannon C."/>
            <person name="Castanera R."/>
            <person name="Culley D."/>
            <person name="Daum C."/>
            <person name="Ezra D."/>
            <person name="Gonzalez J."/>
            <person name="Henrissat B."/>
            <person name="Kuo A."/>
            <person name="Liang C."/>
            <person name="Lipzen A."/>
            <person name="Lutzoni F."/>
            <person name="Magnuson J."/>
            <person name="Mondo S."/>
            <person name="Nolan M."/>
            <person name="Ohm R."/>
            <person name="Pangilinan J."/>
            <person name="Park H.-J."/>
            <person name="Ramirez L."/>
            <person name="Alfaro M."/>
            <person name="Sun H."/>
            <person name="Tritt A."/>
            <person name="Yoshinaga Y."/>
            <person name="Zwiers L.-H."/>
            <person name="Turgeon B."/>
            <person name="Goodwin S."/>
            <person name="Spatafora J."/>
            <person name="Crous P."/>
            <person name="Grigoriev I."/>
        </authorList>
    </citation>
    <scope>NUCLEOTIDE SEQUENCE</scope>
    <source>
        <strain evidence="2">CBS 279.74</strain>
    </source>
</reference>
<keyword evidence="3" id="KW-1185">Reference proteome</keyword>
<feature type="compositionally biased region" description="Low complexity" evidence="1">
    <location>
        <begin position="32"/>
        <end position="48"/>
    </location>
</feature>
<sequence>MSSPTSSHPKIIVSSEYAQPRRPSDLTTRTPSQDSTRTSASSSTTNSPSRHHSQSHNPSRTYHHHHHHHEDEDQDEHDPTHPGTRVNTSEMHNRVHYDDHREGTGDMGGMDVGLQMVEGLEEERKRRKRDYAVQLSRIMGRQLVSGISKGSRGETRSRSKGSGRG</sequence>
<evidence type="ECO:0000313" key="2">
    <source>
        <dbReference type="EMBL" id="KAF2712783.1"/>
    </source>
</evidence>
<feature type="compositionally biased region" description="Basic and acidic residues" evidence="1">
    <location>
        <begin position="91"/>
        <end position="104"/>
    </location>
</feature>
<organism evidence="2 3">
    <name type="scientific">Pleomassaria siparia CBS 279.74</name>
    <dbReference type="NCBI Taxonomy" id="1314801"/>
    <lineage>
        <taxon>Eukaryota</taxon>
        <taxon>Fungi</taxon>
        <taxon>Dikarya</taxon>
        <taxon>Ascomycota</taxon>
        <taxon>Pezizomycotina</taxon>
        <taxon>Dothideomycetes</taxon>
        <taxon>Pleosporomycetidae</taxon>
        <taxon>Pleosporales</taxon>
        <taxon>Pleomassariaceae</taxon>
        <taxon>Pleomassaria</taxon>
    </lineage>
</organism>
<protein>
    <submittedName>
        <fullName evidence="2">Uncharacterized protein</fullName>
    </submittedName>
</protein>
<dbReference type="Proteomes" id="UP000799428">
    <property type="component" value="Unassembled WGS sequence"/>
</dbReference>
<proteinExistence type="predicted"/>
<feature type="region of interest" description="Disordered" evidence="1">
    <location>
        <begin position="1"/>
        <end position="111"/>
    </location>
</feature>
<dbReference type="EMBL" id="MU005766">
    <property type="protein sequence ID" value="KAF2712783.1"/>
    <property type="molecule type" value="Genomic_DNA"/>
</dbReference>
<feature type="region of interest" description="Disordered" evidence="1">
    <location>
        <begin position="139"/>
        <end position="165"/>
    </location>
</feature>
<dbReference type="AlphaFoldDB" id="A0A6G1KJI2"/>